<sequence>MYRLKRFSSLTLKPHLTRPGTINTIRPSQFNLLRNYSINNTSSSSSDKSQIDSKNELSTDKPNQPTFVQAAIATYLPSIRSLAAKLPHLRNPPTPKDLLPLTNSFIDRAQIRFKWLTIRSFRPYRSDDYSAFASLIFILALILAALTTTSFLGVLLLIFNKAGLEDLVARWLSDYLSRTTGVRILFASALVPRWRDGLIRFENVIVLRGTLGDGPRGLFDEILQAHQIQSLDHEPIEDDQFSELDKDLSHLLRSHSKSSRLPFHSETSSALIPSDYTHFHLTIATIDVTLSLRRWLNGKGLIRQAAVSGVRGVVDRSHLEYSQTNHEAPTLIDRSSTRRKPSTGDFDLEELLVDDLLVTIYQPEAFRPYTFSIFSGHVRRLRKQWLFLDLMSAEQVTGQIDNCLFSLHRPQSLTHSNQSPSPSSSSSKYQTHFSRFRIDGVPIDHLQSSGDEGPLGWITSGKVDLVADISLPRESEKIDLRTVVREIVDNIEKEIVQPQPRISERPELIKPALEAPSLTTDPHQGDDDEDVNEEKVGVVIEMDIRFKDVKATVPLFSNNLSHVNHALVRPIVAFINSNKTLIPIRCSLTLPLTEFDGSWTSYDIGLVEKIGDQVYSALAFHVTNSNGRRVGIVGIWGVQLVARSILGALREHWKAAH</sequence>
<proteinExistence type="inferred from homology"/>
<dbReference type="Proteomes" id="UP000001072">
    <property type="component" value="Unassembled WGS sequence"/>
</dbReference>
<dbReference type="InterPro" id="IPR012571">
    <property type="entry name" value="Mdm31/Mdm32"/>
</dbReference>
<evidence type="ECO:0000256" key="6">
    <source>
        <dbReference type="ARBA" id="ARBA00022989"/>
    </source>
</evidence>
<comment type="similarity">
    <text evidence="2">Belongs to the MDM31/MDM32 family.</text>
</comment>
<evidence type="ECO:0000256" key="4">
    <source>
        <dbReference type="ARBA" id="ARBA00022792"/>
    </source>
</evidence>
<reference evidence="13" key="1">
    <citation type="journal article" date="2011" name="Proc. Natl. Acad. Sci. U.S.A.">
        <title>Obligate biotrophy features unraveled by the genomic analysis of rust fungi.</title>
        <authorList>
            <person name="Duplessis S."/>
            <person name="Cuomo C.A."/>
            <person name="Lin Y.-C."/>
            <person name="Aerts A."/>
            <person name="Tisserant E."/>
            <person name="Veneault-Fourrey C."/>
            <person name="Joly D.L."/>
            <person name="Hacquard S."/>
            <person name="Amselem J."/>
            <person name="Cantarel B.L."/>
            <person name="Chiu R."/>
            <person name="Coutinho P.M."/>
            <person name="Feau N."/>
            <person name="Field M."/>
            <person name="Frey P."/>
            <person name="Gelhaye E."/>
            <person name="Goldberg J."/>
            <person name="Grabherr M.G."/>
            <person name="Kodira C.D."/>
            <person name="Kohler A."/>
            <person name="Kuees U."/>
            <person name="Lindquist E.A."/>
            <person name="Lucas S.M."/>
            <person name="Mago R."/>
            <person name="Mauceli E."/>
            <person name="Morin E."/>
            <person name="Murat C."/>
            <person name="Pangilinan J.L."/>
            <person name="Park R."/>
            <person name="Pearson M."/>
            <person name="Quesneville H."/>
            <person name="Rouhier N."/>
            <person name="Sakthikumar S."/>
            <person name="Salamov A.A."/>
            <person name="Schmutz J."/>
            <person name="Selles B."/>
            <person name="Shapiro H."/>
            <person name="Tanguay P."/>
            <person name="Tuskan G.A."/>
            <person name="Henrissat B."/>
            <person name="Van de Peer Y."/>
            <person name="Rouze P."/>
            <person name="Ellis J.G."/>
            <person name="Dodds P.N."/>
            <person name="Schein J.E."/>
            <person name="Zhong S."/>
            <person name="Hamelin R.C."/>
            <person name="Grigoriev I.V."/>
            <person name="Szabo L.J."/>
            <person name="Martin F."/>
        </authorList>
    </citation>
    <scope>NUCLEOTIDE SEQUENCE [LARGE SCALE GENOMIC DNA]</scope>
    <source>
        <strain evidence="13">98AG31 / pathotype 3-4-7</strain>
    </source>
</reference>
<evidence type="ECO:0000313" key="12">
    <source>
        <dbReference type="EMBL" id="EGG03733.1"/>
    </source>
</evidence>
<dbReference type="PANTHER" id="PTHR31068">
    <property type="entry name" value="MITOCHONDRIAL DISTRIBUTION AND MORPHOLOGY PROTEIN 31"/>
    <property type="match status" value="1"/>
</dbReference>
<evidence type="ECO:0000313" key="13">
    <source>
        <dbReference type="Proteomes" id="UP000001072"/>
    </source>
</evidence>
<keyword evidence="7" id="KW-0496">Mitochondrion</keyword>
<feature type="transmembrane region" description="Helical" evidence="11">
    <location>
        <begin position="129"/>
        <end position="159"/>
    </location>
</feature>
<keyword evidence="8 11" id="KW-0472">Membrane</keyword>
<dbReference type="HOGENOM" id="CLU_016236_0_1_1"/>
<evidence type="ECO:0000256" key="1">
    <source>
        <dbReference type="ARBA" id="ARBA00004273"/>
    </source>
</evidence>
<dbReference type="eggNOG" id="ENOG502QQJG">
    <property type="taxonomic scope" value="Eukaryota"/>
</dbReference>
<evidence type="ECO:0008006" key="14">
    <source>
        <dbReference type="Google" id="ProtNLM"/>
    </source>
</evidence>
<protein>
    <recommendedName>
        <fullName evidence="14">Mitochondrial distribution and morphology protein family 31/32</fullName>
    </recommendedName>
</protein>
<comment type="subcellular location">
    <subcellularLocation>
        <location evidence="1">Mitochondrion inner membrane</location>
    </subcellularLocation>
</comment>
<feature type="region of interest" description="Disordered" evidence="10">
    <location>
        <begin position="41"/>
        <end position="62"/>
    </location>
</feature>
<keyword evidence="5" id="KW-0809">Transit peptide</keyword>
<evidence type="ECO:0000256" key="7">
    <source>
        <dbReference type="ARBA" id="ARBA00023128"/>
    </source>
</evidence>
<dbReference type="STRING" id="747676.F4RUQ0"/>
<accession>F4RUQ0</accession>
<dbReference type="OrthoDB" id="17678at2759"/>
<dbReference type="RefSeq" id="XP_007412847.1">
    <property type="nucleotide sequence ID" value="XM_007412785.1"/>
</dbReference>
<keyword evidence="6 11" id="KW-1133">Transmembrane helix</keyword>
<dbReference type="GO" id="GO:0007005">
    <property type="term" value="P:mitochondrion organization"/>
    <property type="evidence" value="ECO:0007669"/>
    <property type="project" value="InterPro"/>
</dbReference>
<feature type="compositionally biased region" description="Basic and acidic residues" evidence="10">
    <location>
        <begin position="49"/>
        <end position="59"/>
    </location>
</feature>
<evidence type="ECO:0000256" key="2">
    <source>
        <dbReference type="ARBA" id="ARBA00005687"/>
    </source>
</evidence>
<evidence type="ECO:0000256" key="3">
    <source>
        <dbReference type="ARBA" id="ARBA00022692"/>
    </source>
</evidence>
<dbReference type="GO" id="GO:0005743">
    <property type="term" value="C:mitochondrial inner membrane"/>
    <property type="evidence" value="ECO:0007669"/>
    <property type="project" value="UniProtKB-SubCell"/>
</dbReference>
<dbReference type="KEGG" id="mlr:MELLADRAFT_49357"/>
<dbReference type="EMBL" id="GL883122">
    <property type="protein sequence ID" value="EGG03733.1"/>
    <property type="molecule type" value="Genomic_DNA"/>
</dbReference>
<dbReference type="InParanoid" id="F4RUQ0"/>
<dbReference type="AlphaFoldDB" id="F4RUQ0"/>
<dbReference type="FunCoup" id="F4RUQ0">
    <property type="interactions" value="39"/>
</dbReference>
<evidence type="ECO:0000256" key="10">
    <source>
        <dbReference type="SAM" id="MobiDB-lite"/>
    </source>
</evidence>
<gene>
    <name evidence="12" type="ORF">MELLADRAFT_49357</name>
</gene>
<dbReference type="GeneID" id="18928603"/>
<dbReference type="Pfam" id="PF08118">
    <property type="entry name" value="MDM31_MDM32"/>
    <property type="match status" value="1"/>
</dbReference>
<dbReference type="GO" id="GO:0000001">
    <property type="term" value="P:mitochondrion inheritance"/>
    <property type="evidence" value="ECO:0007669"/>
    <property type="project" value="InterPro"/>
</dbReference>
<evidence type="ECO:0000256" key="5">
    <source>
        <dbReference type="ARBA" id="ARBA00022946"/>
    </source>
</evidence>
<organism evidence="13">
    <name type="scientific">Melampsora larici-populina (strain 98AG31 / pathotype 3-4-7)</name>
    <name type="common">Poplar leaf rust fungus</name>
    <dbReference type="NCBI Taxonomy" id="747676"/>
    <lineage>
        <taxon>Eukaryota</taxon>
        <taxon>Fungi</taxon>
        <taxon>Dikarya</taxon>
        <taxon>Basidiomycota</taxon>
        <taxon>Pucciniomycotina</taxon>
        <taxon>Pucciniomycetes</taxon>
        <taxon>Pucciniales</taxon>
        <taxon>Melampsoraceae</taxon>
        <taxon>Melampsora</taxon>
    </lineage>
</organism>
<name>F4RUQ0_MELLP</name>
<dbReference type="PANTHER" id="PTHR31068:SF0">
    <property type="entry name" value="MITOCHONDRIAL DISTRIBUTION AND MORPHOLOGY PROTEIN 31"/>
    <property type="match status" value="1"/>
</dbReference>
<evidence type="ECO:0000256" key="8">
    <source>
        <dbReference type="ARBA" id="ARBA00023136"/>
    </source>
</evidence>
<comment type="function">
    <text evidence="9">Involved in the organization of the mitochondrial membranes and the global structure of the mitochondria. Also required for mitochondrial distribution and mobility as well as for the maintenance of mitochondrial DNA nucleoids structures.</text>
</comment>
<keyword evidence="3 11" id="KW-0812">Transmembrane</keyword>
<keyword evidence="4" id="KW-0999">Mitochondrion inner membrane</keyword>
<keyword evidence="13" id="KW-1185">Reference proteome</keyword>
<dbReference type="VEuPathDB" id="FungiDB:MELLADRAFT_49357"/>
<evidence type="ECO:0000256" key="11">
    <source>
        <dbReference type="SAM" id="Phobius"/>
    </source>
</evidence>
<evidence type="ECO:0000256" key="9">
    <source>
        <dbReference type="ARBA" id="ARBA00025191"/>
    </source>
</evidence>